<gene>
    <name evidence="1" type="ORF">YOLOSWAG_120</name>
</gene>
<protein>
    <submittedName>
        <fullName evidence="1">Uncharacterized protein</fullName>
    </submittedName>
</protein>
<accession>A0A1S6L340</accession>
<keyword evidence="2" id="KW-1185">Reference proteome</keyword>
<proteinExistence type="predicted"/>
<reference evidence="1 2" key="1">
    <citation type="submission" date="2017-01" db="EMBL/GenBank/DDBJ databases">
        <authorList>
            <person name="Mah S.A."/>
            <person name="Swanson W.J."/>
            <person name="Moy G.W."/>
            <person name="Vacquier V.D."/>
        </authorList>
    </citation>
    <scope>NUCLEOTIDE SEQUENCE [LARGE SCALE GENOMIC DNA]</scope>
</reference>
<dbReference type="Proteomes" id="UP000221250">
    <property type="component" value="Segment"/>
</dbReference>
<dbReference type="EMBL" id="KY448244">
    <property type="protein sequence ID" value="AQT28601.1"/>
    <property type="molecule type" value="Genomic_DNA"/>
</dbReference>
<sequence length="231" mass="25611">MQLTVQCPVLITHMDGGVPFVTSAMIVAQGSEANIGRINQFLFRVHNSIANHLFCMSDEDVEVEDTAKLTLVSDYVSIDNCSLQLTKIKRVRATAEHNYSCICCSVEDFYHTYPHVPQAERDFDFEILPADSAEEMWIESAQPFGQMVPAMLTVPVIEILPTGVWESNLMVTDDLTQDKKVIIINHSSGSVTASGFRVNVVNTGDSGQSSFTALSSFFKEFAMFRNTVLAQ</sequence>
<name>A0A1S6L340_9CAUD</name>
<evidence type="ECO:0000313" key="2">
    <source>
        <dbReference type="Proteomes" id="UP000221250"/>
    </source>
</evidence>
<organism evidence="1 2">
    <name type="scientific">Erwinia phage vB_EamM_Yoloswag</name>
    <dbReference type="NCBI Taxonomy" id="1958956"/>
    <lineage>
        <taxon>Viruses</taxon>
        <taxon>Duplodnaviria</taxon>
        <taxon>Heunggongvirae</taxon>
        <taxon>Uroviricota</taxon>
        <taxon>Caudoviricetes</taxon>
        <taxon>Yoloswagvirus</taxon>
        <taxon>Yoloswagvirus yoloswag</taxon>
    </lineage>
</organism>
<evidence type="ECO:0000313" key="1">
    <source>
        <dbReference type="EMBL" id="AQT28601.1"/>
    </source>
</evidence>